<evidence type="ECO:0000313" key="7">
    <source>
        <dbReference type="EMBL" id="TYK66761.1"/>
    </source>
</evidence>
<name>A0ABY3N054_9GAMM</name>
<reference evidence="7 8" key="1">
    <citation type="submission" date="2019-08" db="EMBL/GenBank/DDBJ databases">
        <title>Microbe sample from Colwellia echini.</title>
        <authorList>
            <person name="Christiansen L."/>
            <person name="Pathiraja D."/>
            <person name="Schultz-Johansen M."/>
            <person name="Choi I.-G."/>
            <person name="Stougaard P."/>
        </authorList>
    </citation>
    <scope>NUCLEOTIDE SEQUENCE [LARGE SCALE GENOMIC DNA]</scope>
    <source>
        <strain evidence="7 8">A3</strain>
    </source>
</reference>
<dbReference type="Pfam" id="PF04352">
    <property type="entry name" value="ProQ"/>
    <property type="match status" value="1"/>
</dbReference>
<proteinExistence type="inferred from homology"/>
<keyword evidence="3 4" id="KW-0143">Chaperone</keyword>
<keyword evidence="8" id="KW-1185">Reference proteome</keyword>
<dbReference type="Gene3D" id="1.10.1710.10">
    <property type="entry name" value="ProQ/FinO domain"/>
    <property type="match status" value="1"/>
</dbReference>
<evidence type="ECO:0000256" key="1">
    <source>
        <dbReference type="ARBA" id="ARBA00022490"/>
    </source>
</evidence>
<evidence type="ECO:0000256" key="3">
    <source>
        <dbReference type="ARBA" id="ARBA00023186"/>
    </source>
</evidence>
<comment type="caution">
    <text evidence="7">The sequence shown here is derived from an EMBL/GenBank/DDBJ whole genome shotgun (WGS) entry which is preliminary data.</text>
</comment>
<dbReference type="Pfam" id="PF17516">
    <property type="entry name" value="ProQ_C"/>
    <property type="match status" value="1"/>
</dbReference>
<dbReference type="NCBIfam" id="NF003434">
    <property type="entry name" value="PRK04950.1"/>
    <property type="match status" value="1"/>
</dbReference>
<dbReference type="RefSeq" id="WP_101343822.1">
    <property type="nucleotide sequence ID" value="NZ_PJAI02000002.1"/>
</dbReference>
<feature type="domain" description="ProQ/FinO" evidence="6">
    <location>
        <begin position="5"/>
        <end position="119"/>
    </location>
</feature>
<dbReference type="SMART" id="SM00945">
    <property type="entry name" value="ProQ"/>
    <property type="match status" value="1"/>
</dbReference>
<evidence type="ECO:0000256" key="2">
    <source>
        <dbReference type="ARBA" id="ARBA00022884"/>
    </source>
</evidence>
<dbReference type="InterPro" id="IPR023529">
    <property type="entry name" value="ProQ"/>
</dbReference>
<keyword evidence="1 4" id="KW-0963">Cytoplasm</keyword>
<dbReference type="EMBL" id="PJAI02000002">
    <property type="protein sequence ID" value="TYK66761.1"/>
    <property type="molecule type" value="Genomic_DNA"/>
</dbReference>
<accession>A0ABY3N054</accession>
<dbReference type="HAMAP" id="MF_00749">
    <property type="entry name" value="ProQ"/>
    <property type="match status" value="1"/>
</dbReference>
<feature type="compositionally biased region" description="Basic and acidic residues" evidence="5">
    <location>
        <begin position="141"/>
        <end position="150"/>
    </location>
</feature>
<evidence type="ECO:0000259" key="6">
    <source>
        <dbReference type="SMART" id="SM00945"/>
    </source>
</evidence>
<feature type="region of interest" description="Disordered" evidence="5">
    <location>
        <begin position="107"/>
        <end position="156"/>
    </location>
</feature>
<keyword evidence="2 4" id="KW-0694">RNA-binding</keyword>
<dbReference type="InterPro" id="IPR016103">
    <property type="entry name" value="ProQ/FinO"/>
</dbReference>
<comment type="function">
    <text evidence="4">RNA chaperone with significant RNA binding, RNA strand exchange and RNA duplexing activities.</text>
</comment>
<feature type="compositionally biased region" description="Basic and acidic residues" evidence="5">
    <location>
        <begin position="107"/>
        <end position="122"/>
    </location>
</feature>
<evidence type="ECO:0000256" key="4">
    <source>
        <dbReference type="HAMAP-Rule" id="MF_00749"/>
    </source>
</evidence>
<evidence type="ECO:0000256" key="5">
    <source>
        <dbReference type="SAM" id="MobiDB-lite"/>
    </source>
</evidence>
<organism evidence="7 8">
    <name type="scientific">Colwellia echini</name>
    <dbReference type="NCBI Taxonomy" id="1982103"/>
    <lineage>
        <taxon>Bacteria</taxon>
        <taxon>Pseudomonadati</taxon>
        <taxon>Pseudomonadota</taxon>
        <taxon>Gammaproteobacteria</taxon>
        <taxon>Alteromonadales</taxon>
        <taxon>Colwelliaceae</taxon>
        <taxon>Colwellia</taxon>
    </lineage>
</organism>
<dbReference type="InterPro" id="IPR035236">
    <property type="entry name" value="ProQ_C"/>
</dbReference>
<dbReference type="Proteomes" id="UP000815846">
    <property type="component" value="Unassembled WGS sequence"/>
</dbReference>
<dbReference type="PANTHER" id="PTHR38106">
    <property type="entry name" value="RNA CHAPERONE PROQ"/>
    <property type="match status" value="1"/>
</dbReference>
<sequence>METEIKRTSTKDIIAYLTEKFPECFSIKGPVKPLKIGIFQDLAEKLSDDETVSKTRLRQALRHYTSSWRYLKVIKAGASRVDIDGKDVAVIDEEQAAYASKTLKESQEKFGNKKATDSEAKKPYKGKANATADSAKAPSKSVDKKRDSAKFKTVKSAPKKVANKEVAPLKPVATDTIKVGSSVRVQLGNSPMNATITEISGKDISVQLDSGMIIKTQLKNIYA</sequence>
<gene>
    <name evidence="4 7" type="primary">proQ</name>
    <name evidence="7" type="ORF">CWS31_002960</name>
</gene>
<dbReference type="InterPro" id="IPR036442">
    <property type="entry name" value="ProQ/FinO_sf"/>
</dbReference>
<dbReference type="SUPFAM" id="SSF48657">
    <property type="entry name" value="FinO-like"/>
    <property type="match status" value="1"/>
</dbReference>
<comment type="similarity">
    <text evidence="4">Belongs to the ProQ family.</text>
</comment>
<evidence type="ECO:0000313" key="8">
    <source>
        <dbReference type="Proteomes" id="UP000815846"/>
    </source>
</evidence>
<comment type="subcellular location">
    <subcellularLocation>
        <location evidence="4">Cytoplasm</location>
    </subcellularLocation>
</comment>
<protein>
    <recommendedName>
        <fullName evidence="4">RNA chaperone ProQ</fullName>
    </recommendedName>
</protein>
<dbReference type="PANTHER" id="PTHR38106:SF1">
    <property type="entry name" value="RNA CHAPERONE PROQ"/>
    <property type="match status" value="1"/>
</dbReference>